<name>A0A511ZCP2_9BACL</name>
<keyword evidence="2" id="KW-1185">Reference proteome</keyword>
<sequence length="82" mass="9264">MLLRAAEENGLDLRQCVVIGDRWTDLLAADEAGCGKVLVKTGSGQDTYEKYRNGEYFGRWQEVEPDFVAEDLSEAVKWLLQP</sequence>
<reference evidence="1 2" key="1">
    <citation type="submission" date="2019-07" db="EMBL/GenBank/DDBJ databases">
        <title>Whole genome shotgun sequence of Sporosarcina luteola NBRC 105378.</title>
        <authorList>
            <person name="Hosoyama A."/>
            <person name="Uohara A."/>
            <person name="Ohji S."/>
            <person name="Ichikawa N."/>
        </authorList>
    </citation>
    <scope>NUCLEOTIDE SEQUENCE [LARGE SCALE GENOMIC DNA]</scope>
    <source>
        <strain evidence="1 2">NBRC 105378</strain>
    </source>
</reference>
<dbReference type="InterPro" id="IPR036412">
    <property type="entry name" value="HAD-like_sf"/>
</dbReference>
<dbReference type="Pfam" id="PF13242">
    <property type="entry name" value="Hydrolase_like"/>
    <property type="match status" value="1"/>
</dbReference>
<accession>A0A511ZCP2</accession>
<evidence type="ECO:0008006" key="3">
    <source>
        <dbReference type="Google" id="ProtNLM"/>
    </source>
</evidence>
<dbReference type="InterPro" id="IPR004446">
    <property type="entry name" value="Heptose_bisP_phosphatase"/>
</dbReference>
<evidence type="ECO:0000313" key="1">
    <source>
        <dbReference type="EMBL" id="GEN85218.1"/>
    </source>
</evidence>
<dbReference type="InterPro" id="IPR023214">
    <property type="entry name" value="HAD_sf"/>
</dbReference>
<organism evidence="1 2">
    <name type="scientific">Sporosarcina luteola</name>
    <dbReference type="NCBI Taxonomy" id="582850"/>
    <lineage>
        <taxon>Bacteria</taxon>
        <taxon>Bacillati</taxon>
        <taxon>Bacillota</taxon>
        <taxon>Bacilli</taxon>
        <taxon>Bacillales</taxon>
        <taxon>Caryophanaceae</taxon>
        <taxon>Sporosarcina</taxon>
    </lineage>
</organism>
<protein>
    <recommendedName>
        <fullName evidence="3">D,D-heptose 1,7-bisphosphate phosphatase</fullName>
    </recommendedName>
</protein>
<dbReference type="GO" id="GO:0016791">
    <property type="term" value="F:phosphatase activity"/>
    <property type="evidence" value="ECO:0007669"/>
    <property type="project" value="InterPro"/>
</dbReference>
<dbReference type="Proteomes" id="UP000321901">
    <property type="component" value="Unassembled WGS sequence"/>
</dbReference>
<dbReference type="Gene3D" id="3.40.50.1000">
    <property type="entry name" value="HAD superfamily/HAD-like"/>
    <property type="match status" value="1"/>
</dbReference>
<proteinExistence type="predicted"/>
<dbReference type="SUPFAM" id="SSF56784">
    <property type="entry name" value="HAD-like"/>
    <property type="match status" value="1"/>
</dbReference>
<dbReference type="AlphaFoldDB" id="A0A511ZCP2"/>
<evidence type="ECO:0000313" key="2">
    <source>
        <dbReference type="Proteomes" id="UP000321901"/>
    </source>
</evidence>
<gene>
    <name evidence="1" type="ORF">SLU01_35300</name>
</gene>
<dbReference type="EMBL" id="BJYL01000067">
    <property type="protein sequence ID" value="GEN85218.1"/>
    <property type="molecule type" value="Genomic_DNA"/>
</dbReference>
<comment type="caution">
    <text evidence="1">The sequence shown here is derived from an EMBL/GenBank/DDBJ whole genome shotgun (WGS) entry which is preliminary data.</text>
</comment>
<dbReference type="PANTHER" id="PTHR42891">
    <property type="entry name" value="D-GLYCERO-BETA-D-MANNO-HEPTOSE-1,7-BISPHOSPHATE 7-PHOSPHATASE"/>
    <property type="match status" value="1"/>
</dbReference>
<dbReference type="GO" id="GO:0005975">
    <property type="term" value="P:carbohydrate metabolic process"/>
    <property type="evidence" value="ECO:0007669"/>
    <property type="project" value="InterPro"/>
</dbReference>
<dbReference type="PANTHER" id="PTHR42891:SF1">
    <property type="entry name" value="D-GLYCERO-BETA-D-MANNO-HEPTOSE-1,7-BISPHOSPHATE 7-PHOSPHATASE"/>
    <property type="match status" value="1"/>
</dbReference>